<evidence type="ECO:0000313" key="11">
    <source>
        <dbReference type="EMBL" id="QJC56242.1"/>
    </source>
</evidence>
<dbReference type="InterPro" id="IPR029063">
    <property type="entry name" value="SAM-dependent_MTases_sf"/>
</dbReference>
<protein>
    <recommendedName>
        <fullName evidence="4 9">Protein-L-isoaspartate O-methyltransferase</fullName>
        <ecNumber evidence="3 9">2.1.1.77</ecNumber>
    </recommendedName>
</protein>
<evidence type="ECO:0000256" key="1">
    <source>
        <dbReference type="ARBA" id="ARBA00004496"/>
    </source>
</evidence>
<dbReference type="PANTHER" id="PTHR11579">
    <property type="entry name" value="PROTEIN-L-ISOASPARTATE O-METHYLTRANSFERASE"/>
    <property type="match status" value="1"/>
</dbReference>
<dbReference type="EMBL" id="CP051461">
    <property type="protein sequence ID" value="QJC56242.1"/>
    <property type="molecule type" value="Genomic_DNA"/>
</dbReference>
<dbReference type="SUPFAM" id="SSF53335">
    <property type="entry name" value="S-adenosyl-L-methionine-dependent methyltransferases"/>
    <property type="match status" value="1"/>
</dbReference>
<gene>
    <name evidence="11" type="primary">pcm_2</name>
    <name evidence="11" type="ORF">HC248_01544</name>
</gene>
<evidence type="ECO:0000256" key="6">
    <source>
        <dbReference type="ARBA" id="ARBA00022603"/>
    </source>
</evidence>
<accession>A0A6H2H8N4</accession>
<dbReference type="AlphaFoldDB" id="A0A6H2H8N4"/>
<dbReference type="NCBIfam" id="NF001453">
    <property type="entry name" value="PRK00312.1"/>
    <property type="match status" value="1"/>
</dbReference>
<dbReference type="KEGG" id="pvac:HC248_01544"/>
<sequence>MKPPEKKAFPLNRTPLALSSVPLPPEAPSRPGFPLRMPADYGTPSASKKMFVRTAPSSLLASPRPLINAQTTAIKLANKTKTPSFGHTDAQSFLALRARMVQNLMTQGVIDVRVLAAMGCIERHRFVDTALANQGYEETSLPIGLGQTISKPNVVARMLELLLHGQSGKLGRVLEIGTGCGYQAALLGQLATEVYSMERLRGLHDKARDNLRDFRLLNVHLIFGDGMLAYPRGAPYAAIIAAAGGAALPTAWTDQLAMGGRLVAPLETSHGVQALVVVDKTPNGLQHSVLEAVKFVPLKSGIS</sequence>
<comment type="subcellular location">
    <subcellularLocation>
        <location evidence="1">Cytoplasm</location>
    </subcellularLocation>
</comment>
<dbReference type="NCBIfam" id="TIGR00080">
    <property type="entry name" value="pimt"/>
    <property type="match status" value="1"/>
</dbReference>
<keyword evidence="12" id="KW-1185">Reference proteome</keyword>
<comment type="similarity">
    <text evidence="2">Belongs to the methyltransferase superfamily. L-isoaspartyl/D-aspartyl protein methyltransferase family.</text>
</comment>
<evidence type="ECO:0000256" key="8">
    <source>
        <dbReference type="ARBA" id="ARBA00022691"/>
    </source>
</evidence>
<proteinExistence type="inferred from homology"/>
<evidence type="ECO:0000256" key="2">
    <source>
        <dbReference type="ARBA" id="ARBA00005369"/>
    </source>
</evidence>
<name>A0A6H2H8N4_9BURK</name>
<evidence type="ECO:0000256" key="4">
    <source>
        <dbReference type="ARBA" id="ARBA00013346"/>
    </source>
</evidence>
<evidence type="ECO:0000256" key="10">
    <source>
        <dbReference type="SAM" id="MobiDB-lite"/>
    </source>
</evidence>
<reference evidence="11 12" key="1">
    <citation type="submission" date="2020-04" db="EMBL/GenBank/DDBJ databases">
        <title>Complete genome of a Psychrophilic, Marine, Gas Vacuolate Bacterium Polaromonas vacuolata KCTC 22033T.</title>
        <authorList>
            <person name="Hwang K."/>
            <person name="Kim K.M."/>
        </authorList>
    </citation>
    <scope>NUCLEOTIDE SEQUENCE [LARGE SCALE GENOMIC DNA]</scope>
    <source>
        <strain evidence="11 12">KCTC 22033</strain>
    </source>
</reference>
<dbReference type="GO" id="GO:0005737">
    <property type="term" value="C:cytoplasm"/>
    <property type="evidence" value="ECO:0007669"/>
    <property type="project" value="UniProtKB-SubCell"/>
</dbReference>
<evidence type="ECO:0000313" key="12">
    <source>
        <dbReference type="Proteomes" id="UP000502041"/>
    </source>
</evidence>
<dbReference type="Pfam" id="PF01135">
    <property type="entry name" value="PCMT"/>
    <property type="match status" value="1"/>
</dbReference>
<dbReference type="Gene3D" id="3.40.50.150">
    <property type="entry name" value="Vaccinia Virus protein VP39"/>
    <property type="match status" value="1"/>
</dbReference>
<dbReference type="Proteomes" id="UP000502041">
    <property type="component" value="Chromosome"/>
</dbReference>
<dbReference type="CDD" id="cd02440">
    <property type="entry name" value="AdoMet_MTases"/>
    <property type="match status" value="1"/>
</dbReference>
<evidence type="ECO:0000256" key="9">
    <source>
        <dbReference type="NCBIfam" id="TIGR00080"/>
    </source>
</evidence>
<feature type="region of interest" description="Disordered" evidence="10">
    <location>
        <begin position="1"/>
        <end position="32"/>
    </location>
</feature>
<evidence type="ECO:0000256" key="7">
    <source>
        <dbReference type="ARBA" id="ARBA00022679"/>
    </source>
</evidence>
<dbReference type="PANTHER" id="PTHR11579:SF0">
    <property type="entry name" value="PROTEIN-L-ISOASPARTATE(D-ASPARTATE) O-METHYLTRANSFERASE"/>
    <property type="match status" value="1"/>
</dbReference>
<keyword evidence="7 11" id="KW-0808">Transferase</keyword>
<dbReference type="InterPro" id="IPR000682">
    <property type="entry name" value="PCMT"/>
</dbReference>
<keyword evidence="5" id="KW-0963">Cytoplasm</keyword>
<keyword evidence="8" id="KW-0949">S-adenosyl-L-methionine</keyword>
<dbReference type="GO" id="GO:0032259">
    <property type="term" value="P:methylation"/>
    <property type="evidence" value="ECO:0007669"/>
    <property type="project" value="UniProtKB-KW"/>
</dbReference>
<organism evidence="11 12">
    <name type="scientific">Polaromonas vacuolata</name>
    <dbReference type="NCBI Taxonomy" id="37448"/>
    <lineage>
        <taxon>Bacteria</taxon>
        <taxon>Pseudomonadati</taxon>
        <taxon>Pseudomonadota</taxon>
        <taxon>Betaproteobacteria</taxon>
        <taxon>Burkholderiales</taxon>
        <taxon>Comamonadaceae</taxon>
        <taxon>Polaromonas</taxon>
    </lineage>
</organism>
<evidence type="ECO:0000256" key="3">
    <source>
        <dbReference type="ARBA" id="ARBA00011890"/>
    </source>
</evidence>
<dbReference type="GO" id="GO:0004719">
    <property type="term" value="F:protein-L-isoaspartate (D-aspartate) O-methyltransferase activity"/>
    <property type="evidence" value="ECO:0007669"/>
    <property type="project" value="UniProtKB-UniRule"/>
</dbReference>
<keyword evidence="6 11" id="KW-0489">Methyltransferase</keyword>
<dbReference type="GO" id="GO:0030091">
    <property type="term" value="P:protein repair"/>
    <property type="evidence" value="ECO:0007669"/>
    <property type="project" value="UniProtKB-UniRule"/>
</dbReference>
<evidence type="ECO:0000256" key="5">
    <source>
        <dbReference type="ARBA" id="ARBA00022490"/>
    </source>
</evidence>
<dbReference type="EC" id="2.1.1.77" evidence="3 9"/>